<feature type="domain" description="SpaA-like prealbumin fold" evidence="7">
    <location>
        <begin position="1045"/>
        <end position="1124"/>
    </location>
</feature>
<evidence type="ECO:0000256" key="5">
    <source>
        <dbReference type="SAM" id="Phobius"/>
    </source>
</evidence>
<feature type="region of interest" description="Disordered" evidence="4">
    <location>
        <begin position="733"/>
        <end position="752"/>
    </location>
</feature>
<dbReference type="Pfam" id="PF20597">
    <property type="entry name" value="pAdhesive_15"/>
    <property type="match status" value="1"/>
</dbReference>
<organism evidence="9 10">
    <name type="scientific">Erysipelothrix inopinata</name>
    <dbReference type="NCBI Taxonomy" id="225084"/>
    <lineage>
        <taxon>Bacteria</taxon>
        <taxon>Bacillati</taxon>
        <taxon>Bacillota</taxon>
        <taxon>Erysipelotrichia</taxon>
        <taxon>Erysipelotrichales</taxon>
        <taxon>Erysipelotrichaceae</taxon>
        <taxon>Erysipelothrix</taxon>
    </lineage>
</organism>
<evidence type="ECO:0000313" key="10">
    <source>
        <dbReference type="Proteomes" id="UP000515928"/>
    </source>
</evidence>
<evidence type="ECO:0000313" key="9">
    <source>
        <dbReference type="EMBL" id="QNN59881.1"/>
    </source>
</evidence>
<evidence type="ECO:0000256" key="3">
    <source>
        <dbReference type="ARBA" id="ARBA00022729"/>
    </source>
</evidence>
<sequence>MKWFKKLFILLVASLLSLSTLSPLPTFAQETPQDAGSFYDDVPQARNTLLGAAQYFHIFAEIANVGSHTNGNVAVKELRGQADIGTKGYNKMEYHYIQNFSFLNSGSFPTRTNTKAVFGKNVNINLDNANRPIINGNALDRVTSNEVYQDKGSNEYINFDQEFNKLENSSSAIMTSPIDATFSHSDFPDQNRRVIDISKYEGPIVHIHLNADVLKHNTPLYIKNLKTLNDSDYKFVYISVDTNSSTSYNVLSPVKLEYENGSNREPHEATNFDDGSILWTFGNGTRPFTGNINLNEIWQGTILAPRASVNSGKNIDGSIIVREFTGQGETHRWDPQNKFGGVKLIKTDDNDSSHFLQGAEFSLYNSKNQLIQSGLKTNSDGVLLVTNLDLGDYYFIETKAPEGYELSNEKHHFTIKSDTVLATVSLSVENTKEEVPEKPKGSVELTKSDDKDASKRLMGAVFALYDNNDTLLQDKLTTDEHGKLVIADLEWGSYYLKETQAPVGYELSDKKYEFTIDKDTSISPILIEAKNTKTEEPEQPKGSVELTKSDDKDASKLLMGAVFALYDNNDTLLQDNLTTDENGKLVIADLEWGSYYLKETQAPVGYELSDKKYEFTIDKDTVVSPIIVDAKNTKTEEPEPKGSVNLIKHDSLDESKYLSGAEFALYDSNNIEILKNIKTNVLGRITLDNLKLGDYYLIETKAPAGYELSTKRYDFKIDVSSVVIPLELKVSNTKTEEPEQPKGSVELTKSDENDASKRLKDAVFALYDNNDNLLQDSLTTDENGKLIITDLEFGSYYLKETQAPEGYDLSDYKYVFTIDESTVFTPILVDAKNTKTEEPQPRVGSVILTKSDAGDVTKYLANAGFALYKENGEIISSEYITNNNGKLRIDNLEFGNYFLKEIKAPDGYELSSLKIPFTIDESVVEKVLNISFTNKKIVPEKPKGSVELIKIDAKDPTHFLEDTIFALYDESGTLVSENLHTNEQGKLTISNLDFGNYYFIETAAPQGYELSNNKFNFTVNEKSVTIPTQITVENTKVDIPSNPSGSVKIIKTDKEDTTQFLKDAQFSLYDEQGTLIKSELNTDDKGELIVNNLPYGNYYFVETRAPEGYQLSNLKYQFTISNLNTELNLILNITNEKVEEPVKQLGSIRITKSDKDAQSVRLANTGFSIYLSDGTLVREDLFTNKDGYIDVTGLEFGNYYFIETKAPIGYSINPEKIAFSISEENSSTHQVFNFYDEKIVEEKPTKPLPNTGVQTNHLSLIIGFILVTIPTCGWFIAKRSKQ</sequence>
<gene>
    <name evidence="9" type="ORF">H9L01_05670</name>
</gene>
<reference evidence="9 10" key="1">
    <citation type="submission" date="2020-08" db="EMBL/GenBank/DDBJ databases">
        <title>Genome sequence of Erysipelothrix inopinata DSM 15511T.</title>
        <authorList>
            <person name="Hyun D.-W."/>
            <person name="Bae J.-W."/>
        </authorList>
    </citation>
    <scope>NUCLEOTIDE SEQUENCE [LARGE SCALE GENOMIC DNA]</scope>
    <source>
        <strain evidence="9 10">DSM 15511</strain>
    </source>
</reference>
<feature type="domain" description="SpaA-like prealbumin fold" evidence="7">
    <location>
        <begin position="441"/>
        <end position="521"/>
    </location>
</feature>
<evidence type="ECO:0000256" key="6">
    <source>
        <dbReference type="SAM" id="SignalP"/>
    </source>
</evidence>
<dbReference type="InterPro" id="IPR041033">
    <property type="entry name" value="SpaA_PFL_dom_1"/>
</dbReference>
<protein>
    <recommendedName>
        <fullName evidence="11">LPXTG cell wall anchor domain-containing protein</fullName>
    </recommendedName>
</protein>
<evidence type="ECO:0000259" key="7">
    <source>
        <dbReference type="Pfam" id="PF17802"/>
    </source>
</evidence>
<comment type="similarity">
    <text evidence="1">Belongs to the serine-aspartate repeat-containing protein (SDr) family.</text>
</comment>
<accession>A0A7G9RWA6</accession>
<feature type="transmembrane region" description="Helical" evidence="5">
    <location>
        <begin position="1258"/>
        <end position="1277"/>
    </location>
</feature>
<name>A0A7G9RWA6_9FIRM</name>
<dbReference type="EMBL" id="CP060715">
    <property type="protein sequence ID" value="QNN59881.1"/>
    <property type="molecule type" value="Genomic_DNA"/>
</dbReference>
<dbReference type="Proteomes" id="UP000515928">
    <property type="component" value="Chromosome"/>
</dbReference>
<dbReference type="SUPFAM" id="SSF49478">
    <property type="entry name" value="Cna protein B-type domain"/>
    <property type="match status" value="8"/>
</dbReference>
<keyword evidence="2" id="KW-0964">Secreted</keyword>
<dbReference type="RefSeq" id="WP_187533015.1">
    <property type="nucleotide sequence ID" value="NZ_CBCSHU010000002.1"/>
</dbReference>
<feature type="signal peptide" evidence="6">
    <location>
        <begin position="1"/>
        <end position="28"/>
    </location>
</feature>
<keyword evidence="5" id="KW-1133">Transmembrane helix</keyword>
<evidence type="ECO:0008006" key="11">
    <source>
        <dbReference type="Google" id="ProtNLM"/>
    </source>
</evidence>
<feature type="domain" description="SpaA-like prealbumin fold" evidence="7">
    <location>
        <begin position="944"/>
        <end position="1031"/>
    </location>
</feature>
<feature type="domain" description="SpaA-like prealbumin fold" evidence="7">
    <location>
        <begin position="743"/>
        <end position="822"/>
    </location>
</feature>
<dbReference type="Pfam" id="PF17802">
    <property type="entry name" value="SpaA"/>
    <property type="match status" value="9"/>
</dbReference>
<keyword evidence="10" id="KW-1185">Reference proteome</keyword>
<evidence type="ECO:0000256" key="1">
    <source>
        <dbReference type="ARBA" id="ARBA00007257"/>
    </source>
</evidence>
<dbReference type="Gene3D" id="2.60.40.10">
    <property type="entry name" value="Immunoglobulins"/>
    <property type="match status" value="9"/>
</dbReference>
<dbReference type="InterPro" id="IPR013783">
    <property type="entry name" value="Ig-like_fold"/>
</dbReference>
<dbReference type="PANTHER" id="PTHR36108">
    <property type="entry name" value="COLOSSIN-B-RELATED"/>
    <property type="match status" value="1"/>
</dbReference>
<evidence type="ECO:0000256" key="4">
    <source>
        <dbReference type="SAM" id="MobiDB-lite"/>
    </source>
</evidence>
<keyword evidence="5" id="KW-0472">Membrane</keyword>
<feature type="domain" description="SpaA-like prealbumin fold" evidence="7">
    <location>
        <begin position="1146"/>
        <end position="1228"/>
    </location>
</feature>
<evidence type="ECO:0000259" key="8">
    <source>
        <dbReference type="Pfam" id="PF20597"/>
    </source>
</evidence>
<feature type="domain" description="SpaA-like prealbumin fold" evidence="7">
    <location>
        <begin position="642"/>
        <end position="723"/>
    </location>
</feature>
<dbReference type="PANTHER" id="PTHR36108:SF13">
    <property type="entry name" value="COLOSSIN-B-RELATED"/>
    <property type="match status" value="1"/>
</dbReference>
<feature type="domain" description="SpaA-like prealbumin fold" evidence="7">
    <location>
        <begin position="844"/>
        <end position="925"/>
    </location>
</feature>
<evidence type="ECO:0000256" key="2">
    <source>
        <dbReference type="ARBA" id="ARBA00022525"/>
    </source>
</evidence>
<feature type="chain" id="PRO_5028863512" description="LPXTG cell wall anchor domain-containing protein" evidence="6">
    <location>
        <begin position="29"/>
        <end position="1282"/>
    </location>
</feature>
<keyword evidence="5" id="KW-0812">Transmembrane</keyword>
<proteinExistence type="inferred from homology"/>
<feature type="domain" description="SpaA-like prealbumin fold" evidence="7">
    <location>
        <begin position="542"/>
        <end position="623"/>
    </location>
</feature>
<feature type="domain" description="Choice-of-anchor A" evidence="8">
    <location>
        <begin position="50"/>
        <end position="331"/>
    </location>
</feature>
<dbReference type="InterPro" id="IPR026588">
    <property type="entry name" value="Choice_anch_A"/>
</dbReference>
<feature type="domain" description="SpaA-like prealbumin fold" evidence="7">
    <location>
        <begin position="341"/>
        <end position="425"/>
    </location>
</feature>
<keyword evidence="3 6" id="KW-0732">Signal</keyword>
<dbReference type="KEGG" id="eio:H9L01_05670"/>